<name>A0ACB7ELM6_NIBAL</name>
<feature type="non-terminal residue" evidence="1">
    <location>
        <position position="1"/>
    </location>
</feature>
<comment type="caution">
    <text evidence="1">The sequence shown here is derived from an EMBL/GenBank/DDBJ whole genome shotgun (WGS) entry which is preliminary data.</text>
</comment>
<dbReference type="EMBL" id="CM024793">
    <property type="protein sequence ID" value="KAG8002949.1"/>
    <property type="molecule type" value="Genomic_DNA"/>
</dbReference>
<reference evidence="1" key="1">
    <citation type="submission" date="2020-04" db="EMBL/GenBank/DDBJ databases">
        <title>A chromosome-scale assembly and high-density genetic map of the yellow drum (Nibea albiflora) genome.</title>
        <authorList>
            <person name="Xu D."/>
            <person name="Zhang W."/>
            <person name="Chen R."/>
            <person name="Tan P."/>
            <person name="Wang L."/>
            <person name="Song H."/>
            <person name="Tian L."/>
            <person name="Zhu Q."/>
            <person name="Wang B."/>
        </authorList>
    </citation>
    <scope>NUCLEOTIDE SEQUENCE</scope>
    <source>
        <strain evidence="1">ZJHYS-2018</strain>
    </source>
</reference>
<protein>
    <submittedName>
        <fullName evidence="1">Uncharacterized protein</fullName>
    </submittedName>
</protein>
<accession>A0ACB7ELM6</accession>
<organism evidence="1 2">
    <name type="scientific">Nibea albiflora</name>
    <name type="common">Yellow drum</name>
    <name type="synonym">Corvina albiflora</name>
    <dbReference type="NCBI Taxonomy" id="240163"/>
    <lineage>
        <taxon>Eukaryota</taxon>
        <taxon>Metazoa</taxon>
        <taxon>Chordata</taxon>
        <taxon>Craniata</taxon>
        <taxon>Vertebrata</taxon>
        <taxon>Euteleostomi</taxon>
        <taxon>Actinopterygii</taxon>
        <taxon>Neopterygii</taxon>
        <taxon>Teleostei</taxon>
        <taxon>Neoteleostei</taxon>
        <taxon>Acanthomorphata</taxon>
        <taxon>Eupercaria</taxon>
        <taxon>Sciaenidae</taxon>
        <taxon>Nibea</taxon>
    </lineage>
</organism>
<proteinExistence type="predicted"/>
<dbReference type="Proteomes" id="UP000805704">
    <property type="component" value="Chromosome 5"/>
</dbReference>
<keyword evidence="2" id="KW-1185">Reference proteome</keyword>
<evidence type="ECO:0000313" key="1">
    <source>
        <dbReference type="EMBL" id="KAG8002949.1"/>
    </source>
</evidence>
<gene>
    <name evidence="1" type="ORF">GBF38_015573</name>
</gene>
<sequence>STAGLFGVKRYGVHINGYIVSDSGEVSMWLARRSLTKQTYPGLLDNLAAGGLAAGVGIKQTLVKECQEEACIPAAIAEKARPVSTVSYTYEEEDGVFAEGQFVFDLELPLDFKPRIGDGEVQDFYLLPIDEVKELLATDDFKPNCAMVVLDFLIRHSFIDPDTEPCYQEFVAGLHQTLE</sequence>
<evidence type="ECO:0000313" key="2">
    <source>
        <dbReference type="Proteomes" id="UP000805704"/>
    </source>
</evidence>